<dbReference type="Proteomes" id="UP001219933">
    <property type="component" value="Chromosome 2"/>
</dbReference>
<accession>A0AAF0J6B8</accession>
<dbReference type="GO" id="GO:0005739">
    <property type="term" value="C:mitochondrion"/>
    <property type="evidence" value="ECO:0007669"/>
    <property type="project" value="TreeGrafter"/>
</dbReference>
<dbReference type="AlphaFoldDB" id="A0AAF0J6B8"/>
<dbReference type="GO" id="GO:0051537">
    <property type="term" value="F:2 iron, 2 sulfur cluster binding"/>
    <property type="evidence" value="ECO:0007669"/>
    <property type="project" value="TreeGrafter"/>
</dbReference>
<dbReference type="SMART" id="SM01219">
    <property type="entry name" value="Frataxin_Cyay"/>
    <property type="match status" value="1"/>
</dbReference>
<gene>
    <name evidence="4" type="primary">YFH1</name>
    <name evidence="4" type="ORF">MCUN1_001766</name>
</gene>
<dbReference type="InterPro" id="IPR036524">
    <property type="entry name" value="Frataxin/CyaY_sf"/>
</dbReference>
<keyword evidence="3" id="KW-0408">Iron</keyword>
<keyword evidence="2" id="KW-0410">Iron transport</keyword>
<evidence type="ECO:0000256" key="1">
    <source>
        <dbReference type="ARBA" id="ARBA00008183"/>
    </source>
</evidence>
<comment type="similarity">
    <text evidence="1">Belongs to the frataxin family.</text>
</comment>
<keyword evidence="5" id="KW-1185">Reference proteome</keyword>
<protein>
    <submittedName>
        <fullName evidence="4">Ferroxidase</fullName>
        <ecNumber evidence="4">1.16.3.1</ecNumber>
    </submittedName>
</protein>
<keyword evidence="2" id="KW-0406">Ion transport</keyword>
<keyword evidence="2" id="KW-0813">Transport</keyword>
<proteinExistence type="inferred from homology"/>
<dbReference type="EC" id="1.16.3.1" evidence="4"/>
<sequence>MLQYTAALRRTAARCILPRTGASAAAAASVRIATPSSVAWSLTPACATRAGAAIRPIATSTGYIPAKLDAHVYHKLVDTALDSLSAQLEELVETVDIDALEAARGSDADASDWDIEYATGVINASLGSNGTYVINKQPPSQQLWLSSPTSGPKRFDYDTEQNVWFTHKEGKLYLLHELLNDEFSQIFDTPIEVDLSGTNSHV</sequence>
<dbReference type="NCBIfam" id="TIGR03421">
    <property type="entry name" value="FeS_CyaY"/>
    <property type="match status" value="1"/>
</dbReference>
<dbReference type="PANTHER" id="PTHR16821:SF2">
    <property type="entry name" value="FRATAXIN, MITOCHONDRIAL"/>
    <property type="match status" value="1"/>
</dbReference>
<dbReference type="Pfam" id="PF01491">
    <property type="entry name" value="Frataxin_Cyay"/>
    <property type="match status" value="1"/>
</dbReference>
<evidence type="ECO:0000313" key="4">
    <source>
        <dbReference type="EMBL" id="WFD34920.1"/>
    </source>
</evidence>
<evidence type="ECO:0000313" key="5">
    <source>
        <dbReference type="Proteomes" id="UP001219933"/>
    </source>
</evidence>
<dbReference type="GO" id="GO:0004322">
    <property type="term" value="F:ferroxidase activity"/>
    <property type="evidence" value="ECO:0007669"/>
    <property type="project" value="UniProtKB-EC"/>
</dbReference>
<dbReference type="GO" id="GO:0008198">
    <property type="term" value="F:ferrous iron binding"/>
    <property type="evidence" value="ECO:0007669"/>
    <property type="project" value="TreeGrafter"/>
</dbReference>
<evidence type="ECO:0000256" key="2">
    <source>
        <dbReference type="ARBA" id="ARBA00022496"/>
    </source>
</evidence>
<dbReference type="GO" id="GO:0008199">
    <property type="term" value="F:ferric iron binding"/>
    <property type="evidence" value="ECO:0007669"/>
    <property type="project" value="InterPro"/>
</dbReference>
<dbReference type="GO" id="GO:0016226">
    <property type="term" value="P:iron-sulfur cluster assembly"/>
    <property type="evidence" value="ECO:0007669"/>
    <property type="project" value="InterPro"/>
</dbReference>
<dbReference type="GO" id="GO:0034986">
    <property type="term" value="F:iron chaperone activity"/>
    <property type="evidence" value="ECO:0007669"/>
    <property type="project" value="TreeGrafter"/>
</dbReference>
<dbReference type="InterPro" id="IPR020895">
    <property type="entry name" value="Frataxin_CS"/>
</dbReference>
<dbReference type="GO" id="GO:0006879">
    <property type="term" value="P:intracellular iron ion homeostasis"/>
    <property type="evidence" value="ECO:0007669"/>
    <property type="project" value="TreeGrafter"/>
</dbReference>
<dbReference type="InterPro" id="IPR002908">
    <property type="entry name" value="Frataxin/CyaY"/>
</dbReference>
<dbReference type="SUPFAM" id="SSF55387">
    <property type="entry name" value="Frataxin/Nqo15-like"/>
    <property type="match status" value="1"/>
</dbReference>
<organism evidence="4 5">
    <name type="scientific">Malassezia cuniculi</name>
    <dbReference type="NCBI Taxonomy" id="948313"/>
    <lineage>
        <taxon>Eukaryota</taxon>
        <taxon>Fungi</taxon>
        <taxon>Dikarya</taxon>
        <taxon>Basidiomycota</taxon>
        <taxon>Ustilaginomycotina</taxon>
        <taxon>Malasseziomycetes</taxon>
        <taxon>Malasseziales</taxon>
        <taxon>Malasseziaceae</taxon>
        <taxon>Malassezia</taxon>
    </lineage>
</organism>
<dbReference type="PROSITE" id="PS01344">
    <property type="entry name" value="FRATAXIN_1"/>
    <property type="match status" value="1"/>
</dbReference>
<keyword evidence="4" id="KW-0560">Oxidoreductase</keyword>
<dbReference type="GO" id="GO:0006826">
    <property type="term" value="P:iron ion transport"/>
    <property type="evidence" value="ECO:0007669"/>
    <property type="project" value="UniProtKB-KW"/>
</dbReference>
<evidence type="ECO:0000256" key="3">
    <source>
        <dbReference type="ARBA" id="ARBA00023004"/>
    </source>
</evidence>
<dbReference type="EMBL" id="CP119878">
    <property type="protein sequence ID" value="WFD34920.1"/>
    <property type="molecule type" value="Genomic_DNA"/>
</dbReference>
<name>A0AAF0J6B8_9BASI</name>
<reference evidence="4" key="1">
    <citation type="submission" date="2023-03" db="EMBL/GenBank/DDBJ databases">
        <title>Mating type loci evolution in Malassezia.</title>
        <authorList>
            <person name="Coelho M.A."/>
        </authorList>
    </citation>
    <scope>NUCLEOTIDE SEQUENCE</scope>
    <source>
        <strain evidence="4">CBS 11721</strain>
    </source>
</reference>
<dbReference type="PANTHER" id="PTHR16821">
    <property type="entry name" value="FRATAXIN"/>
    <property type="match status" value="1"/>
</dbReference>
<dbReference type="Gene3D" id="3.30.920.10">
    <property type="entry name" value="Frataxin/CyaY"/>
    <property type="match status" value="1"/>
</dbReference>